<sequence length="143" mass="15212">MLPGDSRQFACGPSTISGSPSCLCCHRALLLLGARDASASSLLPADRVGEGCGLTSLSHPTGILSHQGGVRGLSLPHRHSLLGFDLGPRHSALQLRTSSRTLGLQESWQASPRRPTLALGTRSSHLFRLAAKLRKDAPTQWPF</sequence>
<comment type="caution">
    <text evidence="1">The sequence shown here is derived from an EMBL/GenBank/DDBJ whole genome shotgun (WGS) entry which is preliminary data.</text>
</comment>
<organism evidence="1 2">
    <name type="scientific">Pleurodeles waltl</name>
    <name type="common">Iberian ribbed newt</name>
    <dbReference type="NCBI Taxonomy" id="8319"/>
    <lineage>
        <taxon>Eukaryota</taxon>
        <taxon>Metazoa</taxon>
        <taxon>Chordata</taxon>
        <taxon>Craniata</taxon>
        <taxon>Vertebrata</taxon>
        <taxon>Euteleostomi</taxon>
        <taxon>Amphibia</taxon>
        <taxon>Batrachia</taxon>
        <taxon>Caudata</taxon>
        <taxon>Salamandroidea</taxon>
        <taxon>Salamandridae</taxon>
        <taxon>Pleurodelinae</taxon>
        <taxon>Pleurodeles</taxon>
    </lineage>
</organism>
<accession>A0AAV7UYH9</accession>
<reference evidence="1" key="1">
    <citation type="journal article" date="2022" name="bioRxiv">
        <title>Sequencing and chromosome-scale assembly of the giantPleurodeles waltlgenome.</title>
        <authorList>
            <person name="Brown T."/>
            <person name="Elewa A."/>
            <person name="Iarovenko S."/>
            <person name="Subramanian E."/>
            <person name="Araus A.J."/>
            <person name="Petzold A."/>
            <person name="Susuki M."/>
            <person name="Suzuki K.-i.T."/>
            <person name="Hayashi T."/>
            <person name="Toyoda A."/>
            <person name="Oliveira C."/>
            <person name="Osipova E."/>
            <person name="Leigh N.D."/>
            <person name="Simon A."/>
            <person name="Yun M.H."/>
        </authorList>
    </citation>
    <scope>NUCLEOTIDE SEQUENCE</scope>
    <source>
        <strain evidence="1">20211129_DDA</strain>
        <tissue evidence="1">Liver</tissue>
    </source>
</reference>
<evidence type="ECO:0000313" key="2">
    <source>
        <dbReference type="Proteomes" id="UP001066276"/>
    </source>
</evidence>
<dbReference type="Proteomes" id="UP001066276">
    <property type="component" value="Chromosome 2_2"/>
</dbReference>
<gene>
    <name evidence="1" type="ORF">NDU88_003460</name>
</gene>
<dbReference type="EMBL" id="JANPWB010000004">
    <property type="protein sequence ID" value="KAJ1194165.1"/>
    <property type="molecule type" value="Genomic_DNA"/>
</dbReference>
<keyword evidence="2" id="KW-1185">Reference proteome</keyword>
<proteinExistence type="predicted"/>
<name>A0AAV7UYH9_PLEWA</name>
<evidence type="ECO:0000313" key="1">
    <source>
        <dbReference type="EMBL" id="KAJ1194165.1"/>
    </source>
</evidence>
<dbReference type="AlphaFoldDB" id="A0AAV7UYH9"/>
<protein>
    <submittedName>
        <fullName evidence="1">Uncharacterized protein</fullName>
    </submittedName>
</protein>